<reference evidence="1 2" key="1">
    <citation type="journal article" date="2009" name="Int. J. Syst. Evol. Microbiol.">
        <title>Paenibacillus contaminans sp. nov., isolated from a contaminated laboratory plate.</title>
        <authorList>
            <person name="Chou J.H."/>
            <person name="Lee J.H."/>
            <person name="Lin M.C."/>
            <person name="Chang P.S."/>
            <person name="Arun A.B."/>
            <person name="Young C.C."/>
            <person name="Chen W.M."/>
        </authorList>
    </citation>
    <scope>NUCLEOTIDE SEQUENCE [LARGE SCALE GENOMIC DNA]</scope>
    <source>
        <strain evidence="1 2">CKOBP-6</strain>
    </source>
</reference>
<evidence type="ECO:0000313" key="1">
    <source>
        <dbReference type="EMBL" id="RAV16740.1"/>
    </source>
</evidence>
<dbReference type="EMBL" id="QMFB01000020">
    <property type="protein sequence ID" value="RAV16740.1"/>
    <property type="molecule type" value="Genomic_DNA"/>
</dbReference>
<dbReference type="SUPFAM" id="SSF102588">
    <property type="entry name" value="LmbE-like"/>
    <property type="match status" value="1"/>
</dbReference>
<comment type="caution">
    <text evidence="1">The sequence shown here is derived from an EMBL/GenBank/DDBJ whole genome shotgun (WGS) entry which is preliminary data.</text>
</comment>
<dbReference type="InterPro" id="IPR003737">
    <property type="entry name" value="GlcNAc_PI_deacetylase-related"/>
</dbReference>
<evidence type="ECO:0008006" key="3">
    <source>
        <dbReference type="Google" id="ProtNLM"/>
    </source>
</evidence>
<dbReference type="InterPro" id="IPR024078">
    <property type="entry name" value="LmbE-like_dom_sf"/>
</dbReference>
<sequence length="265" mass="30476">MKPFPDIYVQSYQVEVFNLLNNLTCVFAHPDDEFLAAGLLARAKRIGYKTHIICGTNGERGRLKGQNFLGDKTEDLVTIRNREFKKSSKLLEVDSLKYLNLPDNKAAQWNLYDAVGELESILLNIGPSIIVTFNKNGGNNHPDHIGIHNITVKAFKKIASQNYKLYFGTLFPKQYSQANNILQVPPQIIDKITIDDNEVSKIIKLSNDEYKLKLNVIDVYRSQFPDEHGLYYKMPLKFLEMMAKYECYEAFDIEENQDIEIVNML</sequence>
<protein>
    <recommendedName>
        <fullName evidence="3">PIG-L family deacetylase</fullName>
    </recommendedName>
</protein>
<proteinExistence type="predicted"/>
<dbReference type="AlphaFoldDB" id="A0A329MA92"/>
<keyword evidence="2" id="KW-1185">Reference proteome</keyword>
<name>A0A329MA92_9BACL</name>
<dbReference type="GO" id="GO:0016811">
    <property type="term" value="F:hydrolase activity, acting on carbon-nitrogen (but not peptide) bonds, in linear amides"/>
    <property type="evidence" value="ECO:0007669"/>
    <property type="project" value="TreeGrafter"/>
</dbReference>
<dbReference type="Proteomes" id="UP000250369">
    <property type="component" value="Unassembled WGS sequence"/>
</dbReference>
<dbReference type="Gene3D" id="3.40.50.10320">
    <property type="entry name" value="LmbE-like"/>
    <property type="match status" value="1"/>
</dbReference>
<dbReference type="Pfam" id="PF02585">
    <property type="entry name" value="PIG-L"/>
    <property type="match status" value="1"/>
</dbReference>
<dbReference type="PANTHER" id="PTHR12993:SF11">
    <property type="entry name" value="N-ACETYLGLUCOSAMINYL-PHOSPHATIDYLINOSITOL DE-N-ACETYLASE"/>
    <property type="match status" value="1"/>
</dbReference>
<gene>
    <name evidence="1" type="ORF">DQG23_28310</name>
</gene>
<dbReference type="PANTHER" id="PTHR12993">
    <property type="entry name" value="N-ACETYLGLUCOSAMINYL-PHOSPHATIDYLINOSITOL DE-N-ACETYLASE-RELATED"/>
    <property type="match status" value="1"/>
</dbReference>
<organism evidence="1 2">
    <name type="scientific">Paenibacillus contaminans</name>
    <dbReference type="NCBI Taxonomy" id="450362"/>
    <lineage>
        <taxon>Bacteria</taxon>
        <taxon>Bacillati</taxon>
        <taxon>Bacillota</taxon>
        <taxon>Bacilli</taxon>
        <taxon>Bacillales</taxon>
        <taxon>Paenibacillaceae</taxon>
        <taxon>Paenibacillus</taxon>
    </lineage>
</organism>
<evidence type="ECO:0000313" key="2">
    <source>
        <dbReference type="Proteomes" id="UP000250369"/>
    </source>
</evidence>
<accession>A0A329MA92</accession>